<evidence type="ECO:0000256" key="1">
    <source>
        <dbReference type="ARBA" id="ARBA00009884"/>
    </source>
</evidence>
<sequence>MNLEKVSEEYTSQIFNVPPKKLTKLNIKVLVLDDITTPILSINCSQTKLLDNDIYLVENLKALSNFSQLDNRDTMRQLRCIVYISNSDESVDYLCKELKNPKYGEYQIFFNNTVTKIQLEKLATNDHFEVVTSVINLYQDYIPLNQEFFYPSDQEKYKNIKGYLKQMSPEDPNSTMSLMFKNSSYLEGLAESLASTVISLENDVDVFYEKISTKIAKPLALAVNRILRESHKNNVLSKKDNKDTCLLIVDRFSFDPVTPLLQPWTYQSMIKEYLGLDRYIVDMSRRDVDILKDDEENKTKDPAIYKQQQQLMLNPKEDSFFAKTMYKNYGDLNDAFQSYLADYKFKMKSKKTINDLQDIKNFILQYPEFNKLSKNITKHMAIISELDSDLKELNIWTVSETEQNVVTQVHNDNDYNEFLPDIMKIFDNDQIDFHYKIKLLLIFGLSNYKYLPKLLQEIEVKMPTKAIDFVKNISKQYQLQSSKLSSADKQMLQSQTEVSTDFLAGLAKQFNSARNVDTGVPHDRNKDNIYMMHHPALEKLMYKSDILKGFQSVDFEDRSLDTALVKDLSERYKKIIFYIVGGMTYEECRVVREFNTDFTHNSKGKKVVLGGTTLLSTYDYMNDLESTN</sequence>
<dbReference type="GO" id="GO:0007035">
    <property type="term" value="P:vacuolar acidification"/>
    <property type="evidence" value="ECO:0007669"/>
    <property type="project" value="EnsemblFungi"/>
</dbReference>
<dbReference type="VEuPathDB" id="FungiDB:HGUI_01486"/>
<dbReference type="InterPro" id="IPR001619">
    <property type="entry name" value="Sec1-like"/>
</dbReference>
<dbReference type="Proteomes" id="UP000183365">
    <property type="component" value="Unassembled WGS sequence"/>
</dbReference>
<dbReference type="GO" id="GO:0000011">
    <property type="term" value="P:vacuole inheritance"/>
    <property type="evidence" value="ECO:0007669"/>
    <property type="project" value="EnsemblFungi"/>
</dbReference>
<dbReference type="GO" id="GO:0035543">
    <property type="term" value="P:positive regulation of SNARE complex assembly"/>
    <property type="evidence" value="ECO:0007669"/>
    <property type="project" value="EnsemblFungi"/>
</dbReference>
<dbReference type="PANTHER" id="PTHR11679">
    <property type="entry name" value="VESICLE PROTEIN SORTING-ASSOCIATED"/>
    <property type="match status" value="1"/>
</dbReference>
<dbReference type="SUPFAM" id="SSF56815">
    <property type="entry name" value="Sec1/munc18-like (SM) proteins"/>
    <property type="match status" value="1"/>
</dbReference>
<dbReference type="OrthoDB" id="10266265at2759"/>
<organism evidence="2 3">
    <name type="scientific">Hanseniaspora guilliermondii</name>
    <dbReference type="NCBI Taxonomy" id="56406"/>
    <lineage>
        <taxon>Eukaryota</taxon>
        <taxon>Fungi</taxon>
        <taxon>Dikarya</taxon>
        <taxon>Ascomycota</taxon>
        <taxon>Saccharomycotina</taxon>
        <taxon>Saccharomycetes</taxon>
        <taxon>Saccharomycodales</taxon>
        <taxon>Saccharomycodaceae</taxon>
        <taxon>Hanseniaspora</taxon>
    </lineage>
</organism>
<protein>
    <submittedName>
        <fullName evidence="2">Related to Vacuolar protein sorting-associated protein 45</fullName>
    </submittedName>
</protein>
<dbReference type="Gene3D" id="3.40.50.2060">
    <property type="match status" value="1"/>
</dbReference>
<dbReference type="InterPro" id="IPR027482">
    <property type="entry name" value="Sec1-like_dom2"/>
</dbReference>
<dbReference type="EMBL" id="FQNF01000020">
    <property type="protein sequence ID" value="SGZ39286.1"/>
    <property type="molecule type" value="Genomic_DNA"/>
</dbReference>
<dbReference type="GO" id="GO:0048210">
    <property type="term" value="P:Golgi vesicle fusion to target membrane"/>
    <property type="evidence" value="ECO:0007669"/>
    <property type="project" value="EnsemblFungi"/>
</dbReference>
<gene>
    <name evidence="2" type="ORF">HGUI_01486</name>
</gene>
<dbReference type="InterPro" id="IPR043154">
    <property type="entry name" value="Sec-1-like_dom1"/>
</dbReference>
<keyword evidence="3" id="KW-1185">Reference proteome</keyword>
<dbReference type="Gene3D" id="3.90.830.10">
    <property type="entry name" value="Syntaxin Binding Protein 1, Chain A, domain 2"/>
    <property type="match status" value="1"/>
</dbReference>
<dbReference type="GO" id="GO:0051082">
    <property type="term" value="F:unfolded protein binding"/>
    <property type="evidence" value="ECO:0007669"/>
    <property type="project" value="EnsemblFungi"/>
</dbReference>
<dbReference type="InterPro" id="IPR036045">
    <property type="entry name" value="Sec1-like_sf"/>
</dbReference>
<accession>A0A1L0FI59</accession>
<dbReference type="Gene3D" id="3.40.50.1910">
    <property type="match status" value="1"/>
</dbReference>
<evidence type="ECO:0000313" key="2">
    <source>
        <dbReference type="EMBL" id="SGZ39286.1"/>
    </source>
</evidence>
<dbReference type="GO" id="GO:0000149">
    <property type="term" value="F:SNARE binding"/>
    <property type="evidence" value="ECO:0007669"/>
    <property type="project" value="EnsemblFungi"/>
</dbReference>
<evidence type="ECO:0000313" key="3">
    <source>
        <dbReference type="Proteomes" id="UP000183365"/>
    </source>
</evidence>
<dbReference type="GO" id="GO:0031201">
    <property type="term" value="C:SNARE complex"/>
    <property type="evidence" value="ECO:0007669"/>
    <property type="project" value="EnsemblFungi"/>
</dbReference>
<dbReference type="AlphaFoldDB" id="A0A1L0FI59"/>
<dbReference type="Gene3D" id="1.25.40.60">
    <property type="match status" value="1"/>
</dbReference>
<dbReference type="GO" id="GO:0005829">
    <property type="term" value="C:cytosol"/>
    <property type="evidence" value="ECO:0007669"/>
    <property type="project" value="EnsemblFungi"/>
</dbReference>
<reference evidence="3" key="1">
    <citation type="submission" date="2016-11" db="EMBL/GenBank/DDBJ databases">
        <authorList>
            <person name="Guldener U."/>
        </authorList>
    </citation>
    <scope>NUCLEOTIDE SEQUENCE [LARGE SCALE GENOMIC DNA]</scope>
</reference>
<proteinExistence type="inferred from homology"/>
<dbReference type="Pfam" id="PF00995">
    <property type="entry name" value="Sec1"/>
    <property type="match status" value="1"/>
</dbReference>
<dbReference type="GO" id="GO:0006895">
    <property type="term" value="P:Golgi to endosome transport"/>
    <property type="evidence" value="ECO:0007669"/>
    <property type="project" value="EnsemblFungi"/>
</dbReference>
<dbReference type="GO" id="GO:0000139">
    <property type="term" value="C:Golgi membrane"/>
    <property type="evidence" value="ECO:0007669"/>
    <property type="project" value="EnsemblFungi"/>
</dbReference>
<dbReference type="InterPro" id="IPR043127">
    <property type="entry name" value="Sec-1-like_dom3a"/>
</dbReference>
<comment type="similarity">
    <text evidence="1">Belongs to the STXBP/unc-18/SEC1 family.</text>
</comment>
<dbReference type="GO" id="GO:0006896">
    <property type="term" value="P:Golgi to vacuole transport"/>
    <property type="evidence" value="ECO:0007669"/>
    <property type="project" value="EnsemblFungi"/>
</dbReference>
<name>A0A1L0FI59_9ASCO</name>
<dbReference type="PIRSF" id="PIRSF005715">
    <property type="entry name" value="VPS45_Sec1"/>
    <property type="match status" value="1"/>
</dbReference>
<dbReference type="GO" id="GO:0032258">
    <property type="term" value="P:cytoplasm to vacuole targeting by the Cvt pathway"/>
    <property type="evidence" value="ECO:0007669"/>
    <property type="project" value="EnsemblFungi"/>
</dbReference>